<dbReference type="RefSeq" id="YP_009841161.1">
    <property type="nucleotide sequence ID" value="NC_048730.1"/>
</dbReference>
<sequence>MPADLTLNQFILDTIAEFQRDNKGQRYGQFCFNRLAEFNPHAAWVITGTIYDPFYANDNNDPRIHRFWSKVEELWT</sequence>
<dbReference type="KEGG" id="vg:55611386"/>
<evidence type="ECO:0000313" key="1">
    <source>
        <dbReference type="EMBL" id="AYB70863.1"/>
    </source>
</evidence>
<gene>
    <name evidence="1" type="primary">24</name>
    <name evidence="2" type="synonym">284</name>
    <name evidence="1" type="ORF">SEA_YABOI_24</name>
    <name evidence="2" type="ORF">SEA_YABOI_284</name>
</gene>
<dbReference type="EMBL" id="MH727564">
    <property type="protein sequence ID" value="AYB70863.1"/>
    <property type="molecule type" value="Genomic_DNA"/>
</dbReference>
<dbReference type="GeneID" id="55611386"/>
<dbReference type="Proteomes" id="UP000271820">
    <property type="component" value="Segment"/>
</dbReference>
<proteinExistence type="predicted"/>
<organism evidence="1 3">
    <name type="scientific">Streptomyces phage Yaboi</name>
    <dbReference type="NCBI Taxonomy" id="2301621"/>
    <lineage>
        <taxon>Viruses</taxon>
        <taxon>Duplodnaviria</taxon>
        <taxon>Heunggongvirae</taxon>
        <taxon>Uroviricota</taxon>
        <taxon>Caudoviricetes</taxon>
        <taxon>Stanwilliamsviridae</taxon>
        <taxon>Boydwoodruffvirinae</taxon>
        <taxon>Karimacvirus</taxon>
        <taxon>Karimacvirus yaboi</taxon>
        <taxon>Streptomyces virus Yaboi</taxon>
    </lineage>
</organism>
<accession>A0A385UIY4</accession>
<dbReference type="EMBL" id="MH727564">
    <property type="protein sequence ID" value="AYB71076.1"/>
    <property type="molecule type" value="Genomic_DNA"/>
</dbReference>
<keyword evidence="3" id="KW-1185">Reference proteome</keyword>
<protein>
    <submittedName>
        <fullName evidence="1">Uncharacterized protein</fullName>
    </submittedName>
</protein>
<evidence type="ECO:0000313" key="2">
    <source>
        <dbReference type="EMBL" id="AYB71076.1"/>
    </source>
</evidence>
<name>A0A385UIY4_9CAUD</name>
<reference evidence="1 3" key="1">
    <citation type="submission" date="2018-08" db="EMBL/GenBank/DDBJ databases">
        <authorList>
            <person name="Hogarty M.P."/>
            <person name="Sinkre R.A."/>
            <person name="Rubiano R."/>
            <person name="Harback M.R."/>
            <person name="Shaffer C.D."/>
            <person name="Weston-Hafer K.A."/>
            <person name="Russell D.A."/>
            <person name="Pope W.H."/>
            <person name="Jacobs-Sera D."/>
            <person name="Hendrix R.W."/>
            <person name="Hatfull G.F."/>
        </authorList>
    </citation>
    <scope>NUCLEOTIDE SEQUENCE [LARGE SCALE GENOMIC DNA]</scope>
</reference>
<evidence type="ECO:0000313" key="3">
    <source>
        <dbReference type="Proteomes" id="UP000271820"/>
    </source>
</evidence>